<dbReference type="EMBL" id="CP072110">
    <property type="protein sequence ID" value="QTH63960.1"/>
    <property type="molecule type" value="Genomic_DNA"/>
</dbReference>
<feature type="active site" description="Proton acceptor" evidence="9">
    <location>
        <position position="75"/>
    </location>
</feature>
<dbReference type="NCBIfam" id="TIGR00172">
    <property type="entry name" value="maf"/>
    <property type="match status" value="1"/>
</dbReference>
<comment type="catalytic activity">
    <reaction evidence="5 9">
        <text>N(7)-methyl-GTP + H2O = N(7)-methyl-GMP + diphosphate + H(+)</text>
        <dbReference type="Rhea" id="RHEA:58744"/>
        <dbReference type="ChEBI" id="CHEBI:15377"/>
        <dbReference type="ChEBI" id="CHEBI:15378"/>
        <dbReference type="ChEBI" id="CHEBI:33019"/>
        <dbReference type="ChEBI" id="CHEBI:58285"/>
        <dbReference type="ChEBI" id="CHEBI:87133"/>
    </reaction>
</comment>
<gene>
    <name evidence="10" type="primary">maf</name>
    <name evidence="10" type="ORF">J1N51_00215</name>
</gene>
<dbReference type="HAMAP" id="MF_00528">
    <property type="entry name" value="Maf"/>
    <property type="match status" value="1"/>
</dbReference>
<keyword evidence="2 9" id="KW-0963">Cytoplasm</keyword>
<keyword evidence="3 9" id="KW-0378">Hydrolase</keyword>
<dbReference type="SUPFAM" id="SSF52972">
    <property type="entry name" value="ITPase-like"/>
    <property type="match status" value="1"/>
</dbReference>
<comment type="subcellular location">
    <subcellularLocation>
        <location evidence="1 9">Cytoplasm</location>
    </subcellularLocation>
</comment>
<dbReference type="PIRSF" id="PIRSF006305">
    <property type="entry name" value="Maf"/>
    <property type="match status" value="1"/>
</dbReference>
<dbReference type="Pfam" id="PF02545">
    <property type="entry name" value="Maf"/>
    <property type="match status" value="1"/>
</dbReference>
<evidence type="ECO:0000313" key="10">
    <source>
        <dbReference type="EMBL" id="QTH63960.1"/>
    </source>
</evidence>
<dbReference type="Proteomes" id="UP000682739">
    <property type="component" value="Chromosome"/>
</dbReference>
<evidence type="ECO:0000256" key="4">
    <source>
        <dbReference type="ARBA" id="ARBA00023080"/>
    </source>
</evidence>
<dbReference type="EC" id="3.6.1.-" evidence="9"/>
<dbReference type="Gene3D" id="3.90.950.10">
    <property type="match status" value="1"/>
</dbReference>
<keyword evidence="4 9" id="KW-0546">Nucleotide metabolism</keyword>
<evidence type="ECO:0000256" key="8">
    <source>
        <dbReference type="ARBA" id="ARBA00068163"/>
    </source>
</evidence>
<dbReference type="CDD" id="cd00555">
    <property type="entry name" value="Maf"/>
    <property type="match status" value="1"/>
</dbReference>
<dbReference type="GO" id="GO:0047429">
    <property type="term" value="F:nucleoside triphosphate diphosphatase activity"/>
    <property type="evidence" value="ECO:0007669"/>
    <property type="project" value="InterPro"/>
</dbReference>
<proteinExistence type="inferred from homology"/>
<keyword evidence="11" id="KW-1185">Reference proteome</keyword>
<dbReference type="KEGG" id="psym:J1N51_00215"/>
<feature type="site" description="Important for substrate specificity" evidence="9">
    <location>
        <position position="76"/>
    </location>
</feature>
<evidence type="ECO:0000256" key="3">
    <source>
        <dbReference type="ARBA" id="ARBA00022801"/>
    </source>
</evidence>
<evidence type="ECO:0000256" key="6">
    <source>
        <dbReference type="ARBA" id="ARBA00053369"/>
    </source>
</evidence>
<name>A0A975HI84_9GAMM</name>
<comment type="function">
    <text evidence="6 9">Nucleoside triphosphate pyrophosphatase that hydrolyzes 7-methyl-GTP (m(7)GTP). May have a dual role in cell division arrest and in preventing the incorporation of modified nucleotides into cellular nucleic acids.</text>
</comment>
<dbReference type="FunFam" id="3.90.950.10:FF:000005">
    <property type="entry name" value="7-methyl-GTP pyrophosphatase"/>
    <property type="match status" value="1"/>
</dbReference>
<reference evidence="10" key="1">
    <citation type="submission" date="2021-03" db="EMBL/GenBank/DDBJ databases">
        <title>Description of Psychrosphaera ytuae sp. nov. isolated from deep sea sediment of South China Sea.</title>
        <authorList>
            <person name="Zhang J."/>
            <person name="Xu X.-D."/>
        </authorList>
    </citation>
    <scope>NUCLEOTIDE SEQUENCE</scope>
    <source>
        <strain evidence="10">MTZ26</strain>
    </source>
</reference>
<evidence type="ECO:0000256" key="2">
    <source>
        <dbReference type="ARBA" id="ARBA00022490"/>
    </source>
</evidence>
<evidence type="ECO:0000256" key="1">
    <source>
        <dbReference type="ARBA" id="ARBA00004496"/>
    </source>
</evidence>
<dbReference type="RefSeq" id="WP_208832015.1">
    <property type="nucleotide sequence ID" value="NZ_CP072110.1"/>
</dbReference>
<accession>A0A975HI84</accession>
<evidence type="ECO:0000313" key="11">
    <source>
        <dbReference type="Proteomes" id="UP000682739"/>
    </source>
</evidence>
<feature type="site" description="Important for substrate specificity" evidence="9">
    <location>
        <position position="165"/>
    </location>
</feature>
<feature type="site" description="Important for substrate specificity" evidence="9">
    <location>
        <position position="18"/>
    </location>
</feature>
<sequence length="209" mass="23406">MPYPIENRTLVLGSTSPFRKAILEKLNISFITDKPEIDETPLDGELPADLVARLAESKALKVAERHNNAIIIGSDQVAVFNDEILGKPHSHENAVNQLTKFSDQTVTFLTGLTVIDLTRDDNDPLKLQTLVEPFNVKFKPLMSTEIENYLRTEQPYNCAGSFKSEALGICLFEKLQGDDPNSLVGLPLIKLVQMLNNIEFRILELQQKS</sequence>
<dbReference type="GO" id="GO:0005737">
    <property type="term" value="C:cytoplasm"/>
    <property type="evidence" value="ECO:0007669"/>
    <property type="project" value="UniProtKB-SubCell"/>
</dbReference>
<evidence type="ECO:0000256" key="5">
    <source>
        <dbReference type="ARBA" id="ARBA00050213"/>
    </source>
</evidence>
<comment type="cofactor">
    <cofactor evidence="9">
        <name>a divalent metal cation</name>
        <dbReference type="ChEBI" id="CHEBI:60240"/>
    </cofactor>
</comment>
<dbReference type="PANTHER" id="PTHR43213">
    <property type="entry name" value="BIFUNCTIONAL DTTP/UTP PYROPHOSPHATASE/METHYLTRANSFERASE PROTEIN-RELATED"/>
    <property type="match status" value="1"/>
</dbReference>
<organism evidence="10 11">
    <name type="scientific">Psychrosphaera ytuae</name>
    <dbReference type="NCBI Taxonomy" id="2820710"/>
    <lineage>
        <taxon>Bacteria</taxon>
        <taxon>Pseudomonadati</taxon>
        <taxon>Pseudomonadota</taxon>
        <taxon>Gammaproteobacteria</taxon>
        <taxon>Alteromonadales</taxon>
        <taxon>Pseudoalteromonadaceae</taxon>
        <taxon>Psychrosphaera</taxon>
    </lineage>
</organism>
<dbReference type="PANTHER" id="PTHR43213:SF10">
    <property type="entry name" value="7-METHYL-GTP PYROPHOSPHATASE"/>
    <property type="match status" value="1"/>
</dbReference>
<dbReference type="AlphaFoldDB" id="A0A975HI84"/>
<evidence type="ECO:0000256" key="7">
    <source>
        <dbReference type="ARBA" id="ARBA00060749"/>
    </source>
</evidence>
<dbReference type="GO" id="GO:0009117">
    <property type="term" value="P:nucleotide metabolic process"/>
    <property type="evidence" value="ECO:0007669"/>
    <property type="project" value="UniProtKB-KW"/>
</dbReference>
<comment type="caution">
    <text evidence="9">Lacks conserved residue(s) required for the propagation of feature annotation.</text>
</comment>
<dbReference type="InterPro" id="IPR029001">
    <property type="entry name" value="ITPase-like_fam"/>
</dbReference>
<dbReference type="InterPro" id="IPR003697">
    <property type="entry name" value="Maf-like"/>
</dbReference>
<evidence type="ECO:0000256" key="9">
    <source>
        <dbReference type="HAMAP-Rule" id="MF_00528"/>
    </source>
</evidence>
<comment type="similarity">
    <text evidence="7 9">Belongs to the Maf family. YceF subfamily.</text>
</comment>
<protein>
    <recommendedName>
        <fullName evidence="8 9">7-methyl-GTP pyrophosphatase</fullName>
        <shortName evidence="9">m(7)GTP pyrophosphatase</shortName>
        <ecNumber evidence="9">3.6.1.-</ecNumber>
    </recommendedName>
</protein>